<reference evidence="3 4" key="1">
    <citation type="journal article" date="2012" name="PLoS Pathog.">
        <title>The genome of the obligate intracellular parasite Trachipleistophora hominis: new insights into microsporidian genome dynamics and reductive evolution.</title>
        <authorList>
            <person name="Heinz E."/>
            <person name="Williams T.A."/>
            <person name="Nakjang S."/>
            <person name="Noel C.J."/>
            <person name="Swan D.C."/>
            <person name="Goldberg A.V."/>
            <person name="Harris S.R."/>
            <person name="Weinmaier T."/>
            <person name="Markert S."/>
            <person name="Becher D."/>
            <person name="Bernhardt J."/>
            <person name="Dagan T."/>
            <person name="Hacker C."/>
            <person name="Lucocq J.M."/>
            <person name="Schweder T."/>
            <person name="Rattei T."/>
            <person name="Hall N."/>
            <person name="Hirt R.P."/>
            <person name="Embley T.M."/>
        </authorList>
    </citation>
    <scope>NUCLEOTIDE SEQUENCE [LARGE SCALE GENOMIC DNA]</scope>
</reference>
<dbReference type="Proteomes" id="UP000011185">
    <property type="component" value="Unassembled WGS sequence"/>
</dbReference>
<keyword evidence="1" id="KW-1133">Transmembrane helix</keyword>
<dbReference type="HOGENOM" id="CLU_141794_0_0_1"/>
<proteinExistence type="predicted"/>
<evidence type="ECO:0000313" key="4">
    <source>
        <dbReference type="Proteomes" id="UP000011185"/>
    </source>
</evidence>
<keyword evidence="1" id="KW-0812">Transmembrane</keyword>
<name>L7JR03_TRAHO</name>
<dbReference type="OrthoDB" id="2197649at2759"/>
<dbReference type="VEuPathDB" id="MicrosporidiaDB:THOM_3244"/>
<protein>
    <submittedName>
        <fullName evidence="3">Putative transporter</fullName>
    </submittedName>
</protein>
<keyword evidence="2" id="KW-0732">Signal</keyword>
<sequence>MMYVVIFCTLLLLEIASFGISVYSSDGVQYKQVYLVHGSTILLGNMFLVEGIMLRNFNQVILYPVIYSYTLAITFLSSSTAEGLYFAFKMVHVGIFVLRGLVLCYVINRLRREFSWYSTKRLGTNERVIGKLFF</sequence>
<keyword evidence="4" id="KW-1185">Reference proteome</keyword>
<feature type="transmembrane region" description="Helical" evidence="1">
    <location>
        <begin position="60"/>
        <end position="78"/>
    </location>
</feature>
<accession>L7JR03</accession>
<dbReference type="OMA" id="RREFSWY"/>
<evidence type="ECO:0000256" key="2">
    <source>
        <dbReference type="SAM" id="SignalP"/>
    </source>
</evidence>
<dbReference type="AlphaFoldDB" id="L7JR03"/>
<keyword evidence="1" id="KW-0472">Membrane</keyword>
<feature type="transmembrane region" description="Helical" evidence="1">
    <location>
        <begin position="84"/>
        <end position="107"/>
    </location>
</feature>
<feature type="transmembrane region" description="Helical" evidence="1">
    <location>
        <begin position="34"/>
        <end position="53"/>
    </location>
</feature>
<organism evidence="3 4">
    <name type="scientific">Trachipleistophora hominis</name>
    <name type="common">Microsporidian parasite</name>
    <dbReference type="NCBI Taxonomy" id="72359"/>
    <lineage>
        <taxon>Eukaryota</taxon>
        <taxon>Fungi</taxon>
        <taxon>Fungi incertae sedis</taxon>
        <taxon>Microsporidia</taxon>
        <taxon>Pleistophoridae</taxon>
        <taxon>Trachipleistophora</taxon>
    </lineage>
</organism>
<feature type="signal peptide" evidence="2">
    <location>
        <begin position="1"/>
        <end position="19"/>
    </location>
</feature>
<gene>
    <name evidence="3" type="ORF">THOM_3244</name>
</gene>
<dbReference type="InParanoid" id="L7JR03"/>
<feature type="chain" id="PRO_5003979048" evidence="2">
    <location>
        <begin position="20"/>
        <end position="134"/>
    </location>
</feature>
<evidence type="ECO:0000313" key="3">
    <source>
        <dbReference type="EMBL" id="ELQ73869.1"/>
    </source>
</evidence>
<dbReference type="EMBL" id="JH994100">
    <property type="protein sequence ID" value="ELQ73869.1"/>
    <property type="molecule type" value="Genomic_DNA"/>
</dbReference>
<evidence type="ECO:0000256" key="1">
    <source>
        <dbReference type="SAM" id="Phobius"/>
    </source>
</evidence>